<accession>A0ABD2YSS1</accession>
<dbReference type="InterPro" id="IPR006740">
    <property type="entry name" value="DUF604"/>
</dbReference>
<keyword evidence="1" id="KW-0732">Signal</keyword>
<evidence type="ECO:0000256" key="1">
    <source>
        <dbReference type="SAM" id="SignalP"/>
    </source>
</evidence>
<feature type="signal peptide" evidence="1">
    <location>
        <begin position="1"/>
        <end position="25"/>
    </location>
</feature>
<keyword evidence="3" id="KW-1185">Reference proteome</keyword>
<dbReference type="Gene3D" id="3.90.550.50">
    <property type="match status" value="1"/>
</dbReference>
<gene>
    <name evidence="2" type="ORF">ACH5RR_029052</name>
</gene>
<proteinExistence type="predicted"/>
<dbReference type="Proteomes" id="UP001630127">
    <property type="component" value="Unassembled WGS sequence"/>
</dbReference>
<protein>
    <submittedName>
        <fullName evidence="2">Uncharacterized protein</fullName>
    </submittedName>
</protein>
<dbReference type="AlphaFoldDB" id="A0ABD2YSS1"/>
<evidence type="ECO:0000313" key="3">
    <source>
        <dbReference type="Proteomes" id="UP001630127"/>
    </source>
</evidence>
<dbReference type="PANTHER" id="PTHR10811">
    <property type="entry name" value="FRINGE-RELATED"/>
    <property type="match status" value="1"/>
</dbReference>
<sequence>MAIISRIKNLLLLVSALLILHLILLLHHHHPITTPPPPPPPPTTTFLSPSNLLFSISSSSSSLRHRTPYIHLWFSPQSTPHTYLFIDQKLPSNFSPPSSSLSLPQIFLSSDTSHFSYTFPRGNPSAIRIAYTVKDVFSLLNPPSHIKWFIFGDDDTVFFPRNLALVLSKYDYNKWFYIGFGSESYEQNQQFSFDMAYGGGGFALSAPLARVLAVVLDSCLLRYPHYYGSDQRIFACLVELGVHLTREPGFHQIDVRGDLFGILAAHPLSPLLSLHHMDAVEPIFPGMSRIQALEHLFKAVNADAPRILQQTVCYDRSNSWTISISWGFSIQVFEGNQLLPDLLSLERTFRPWRRGQSAYSSRFMVNTRESPRDRCKRPVLFFLHKVMSDGKSIWTNYTKDKVGSCVRVNALQKLESIRIFSKILDYDVEQMKAPRRQCCDILSPVNETMTIDIRQCRNDELIAMPR</sequence>
<dbReference type="EMBL" id="JBJUIK010000012">
    <property type="protein sequence ID" value="KAL3509651.1"/>
    <property type="molecule type" value="Genomic_DNA"/>
</dbReference>
<dbReference type="Pfam" id="PF04646">
    <property type="entry name" value="DUF604"/>
    <property type="match status" value="1"/>
</dbReference>
<name>A0ABD2YSS1_9GENT</name>
<organism evidence="2 3">
    <name type="scientific">Cinchona calisaya</name>
    <dbReference type="NCBI Taxonomy" id="153742"/>
    <lineage>
        <taxon>Eukaryota</taxon>
        <taxon>Viridiplantae</taxon>
        <taxon>Streptophyta</taxon>
        <taxon>Embryophyta</taxon>
        <taxon>Tracheophyta</taxon>
        <taxon>Spermatophyta</taxon>
        <taxon>Magnoliopsida</taxon>
        <taxon>eudicotyledons</taxon>
        <taxon>Gunneridae</taxon>
        <taxon>Pentapetalae</taxon>
        <taxon>asterids</taxon>
        <taxon>lamiids</taxon>
        <taxon>Gentianales</taxon>
        <taxon>Rubiaceae</taxon>
        <taxon>Cinchonoideae</taxon>
        <taxon>Cinchoneae</taxon>
        <taxon>Cinchona</taxon>
    </lineage>
</organism>
<evidence type="ECO:0000313" key="2">
    <source>
        <dbReference type="EMBL" id="KAL3509651.1"/>
    </source>
</evidence>
<feature type="chain" id="PRO_5044892208" evidence="1">
    <location>
        <begin position="26"/>
        <end position="466"/>
    </location>
</feature>
<reference evidence="2 3" key="1">
    <citation type="submission" date="2024-11" db="EMBL/GenBank/DDBJ databases">
        <title>A near-complete genome assembly of Cinchona calisaya.</title>
        <authorList>
            <person name="Lian D.C."/>
            <person name="Zhao X.W."/>
            <person name="Wei L."/>
        </authorList>
    </citation>
    <scope>NUCLEOTIDE SEQUENCE [LARGE SCALE GENOMIC DNA]</scope>
    <source>
        <tissue evidence="2">Nenye</tissue>
    </source>
</reference>
<comment type="caution">
    <text evidence="2">The sequence shown here is derived from an EMBL/GenBank/DDBJ whole genome shotgun (WGS) entry which is preliminary data.</text>
</comment>